<name>A0A0G0Q3Q2_9BACT</name>
<evidence type="ECO:0000313" key="1">
    <source>
        <dbReference type="EMBL" id="KKR05050.1"/>
    </source>
</evidence>
<sequence>MAMELTHIRFAHDLKQVLHVQNESFYYAGAVYPDSRYITNIDRSLTHGGKSPNDPFTPGLSDFEKGWATHLFYDRKAHPQYVPLSPWSMEEAQQGNHVWQFMSAVKIVEDLQSYDVMNGKIGMILNISFPIYPSNEDPQTMQKYSDIQKTLYHVKPTLEDYRIFWNNLSRESGVIDSIMEYAKNLLHNDMIQQKIKVIYPMVLDEILRIH</sequence>
<protein>
    <recommendedName>
        <fullName evidence="3">Phospholipase C/D domain-containing protein</fullName>
    </recommendedName>
</protein>
<evidence type="ECO:0008006" key="3">
    <source>
        <dbReference type="Google" id="ProtNLM"/>
    </source>
</evidence>
<dbReference type="EMBL" id="LBWG01000001">
    <property type="protein sequence ID" value="KKR05050.1"/>
    <property type="molecule type" value="Genomic_DNA"/>
</dbReference>
<evidence type="ECO:0000313" key="2">
    <source>
        <dbReference type="Proteomes" id="UP000033935"/>
    </source>
</evidence>
<dbReference type="Proteomes" id="UP000033935">
    <property type="component" value="Unassembled WGS sequence"/>
</dbReference>
<accession>A0A0G0Q3Q2</accession>
<reference evidence="1 2" key="1">
    <citation type="journal article" date="2015" name="Nature">
        <title>rRNA introns, odd ribosomes, and small enigmatic genomes across a large radiation of phyla.</title>
        <authorList>
            <person name="Brown C.T."/>
            <person name="Hug L.A."/>
            <person name="Thomas B.C."/>
            <person name="Sharon I."/>
            <person name="Castelle C.J."/>
            <person name="Singh A."/>
            <person name="Wilkins M.J."/>
            <person name="Williams K.H."/>
            <person name="Banfield J.F."/>
        </authorList>
    </citation>
    <scope>NUCLEOTIDE SEQUENCE [LARGE SCALE GENOMIC DNA]</scope>
</reference>
<comment type="caution">
    <text evidence="1">The sequence shown here is derived from an EMBL/GenBank/DDBJ whole genome shotgun (WGS) entry which is preliminary data.</text>
</comment>
<gene>
    <name evidence="1" type="ORF">UT30_C0001G0009</name>
</gene>
<organism evidence="1 2">
    <name type="scientific">Candidatus Uhrbacteria bacterium GW2011_GWF2_39_13</name>
    <dbReference type="NCBI Taxonomy" id="1618995"/>
    <lineage>
        <taxon>Bacteria</taxon>
        <taxon>Candidatus Uhriibacteriota</taxon>
    </lineage>
</organism>
<dbReference type="AlphaFoldDB" id="A0A0G0Q3Q2"/>
<proteinExistence type="predicted"/>